<comment type="caution">
    <text evidence="3">The sequence shown here is derived from an EMBL/GenBank/DDBJ whole genome shotgun (WGS) entry which is preliminary data.</text>
</comment>
<dbReference type="EMBL" id="QGGL01000023">
    <property type="protein sequence ID" value="PWK05417.1"/>
    <property type="molecule type" value="Genomic_DNA"/>
</dbReference>
<dbReference type="Proteomes" id="UP000245634">
    <property type="component" value="Unassembled WGS sequence"/>
</dbReference>
<proteinExistence type="predicted"/>
<feature type="compositionally biased region" description="Basic and acidic residues" evidence="1">
    <location>
        <begin position="389"/>
        <end position="408"/>
    </location>
</feature>
<dbReference type="InterPro" id="IPR010982">
    <property type="entry name" value="Lambda_DNA-bd_dom_sf"/>
</dbReference>
<keyword evidence="3" id="KW-0238">DNA-binding</keyword>
<dbReference type="Pfam" id="PF13560">
    <property type="entry name" value="HTH_31"/>
    <property type="match status" value="1"/>
</dbReference>
<dbReference type="SMART" id="SM00530">
    <property type="entry name" value="HTH_XRE"/>
    <property type="match status" value="1"/>
</dbReference>
<keyword evidence="4" id="KW-1185">Reference proteome</keyword>
<dbReference type="InterPro" id="IPR011990">
    <property type="entry name" value="TPR-like_helical_dom_sf"/>
</dbReference>
<dbReference type="OrthoDB" id="2379720at2"/>
<evidence type="ECO:0000256" key="1">
    <source>
        <dbReference type="SAM" id="MobiDB-lite"/>
    </source>
</evidence>
<sequence>MRSTDPKTKLGELFRDRRTALRLTMREVAGTLLSPTAVNNIEKGKINPTIETVLYLCRVLKLSPETALIHYPDFAKSAPVLLEIVDRYLAEHRLDTSITLLYDMVWVVSEQELHGLWYAEIQLRLALAFARLERYECARLTITQAYSGFLEHKNIEQKLLALYYLGSIELADRNVNAAIAIYRQALSVVRRYQYCHRCVGDILYSLAQAYLLQLDPDNALRASHGAELAYRKSNAPDATAHTLLQQAAIHLRQSHMDEAERLALQAQHYFATCDPDDVSSRADQVYKRQDLHPALSARGHAARLLGDVYAALERWDEARAHYAESIQFIGLSNRAERFAIERGLAEVALCVQDIASARRNIQTALLMCNEGAGAPQSCTTQLDSSNTVQDHEGMEGLQARRSEEPSRTREELLAQQRALAYRMLARCEQQTGNRAGYVQAMQEACAILLGAGDPLQAALLQTELAEETADWELMRTATQTLRRLHERLL</sequence>
<organism evidence="3 4">
    <name type="scientific">Tumebacillus permanentifrigoris</name>
    <dbReference type="NCBI Taxonomy" id="378543"/>
    <lineage>
        <taxon>Bacteria</taxon>
        <taxon>Bacillati</taxon>
        <taxon>Bacillota</taxon>
        <taxon>Bacilli</taxon>
        <taxon>Bacillales</taxon>
        <taxon>Alicyclobacillaceae</taxon>
        <taxon>Tumebacillus</taxon>
    </lineage>
</organism>
<dbReference type="CDD" id="cd00093">
    <property type="entry name" value="HTH_XRE"/>
    <property type="match status" value="1"/>
</dbReference>
<name>A0A316D4K5_9BACL</name>
<dbReference type="Gene3D" id="1.10.260.40">
    <property type="entry name" value="lambda repressor-like DNA-binding domains"/>
    <property type="match status" value="1"/>
</dbReference>
<gene>
    <name evidence="3" type="ORF">C7459_12342</name>
</gene>
<dbReference type="GO" id="GO:0003677">
    <property type="term" value="F:DNA binding"/>
    <property type="evidence" value="ECO:0007669"/>
    <property type="project" value="UniProtKB-KW"/>
</dbReference>
<feature type="region of interest" description="Disordered" evidence="1">
    <location>
        <begin position="387"/>
        <end position="408"/>
    </location>
</feature>
<dbReference type="AlphaFoldDB" id="A0A316D4K5"/>
<protein>
    <submittedName>
        <fullName evidence="3">DNA-binding XRE family transcriptional regulator</fullName>
    </submittedName>
</protein>
<evidence type="ECO:0000313" key="4">
    <source>
        <dbReference type="Proteomes" id="UP000245634"/>
    </source>
</evidence>
<dbReference type="InterPro" id="IPR019734">
    <property type="entry name" value="TPR_rpt"/>
</dbReference>
<dbReference type="RefSeq" id="WP_109691116.1">
    <property type="nucleotide sequence ID" value="NZ_QGGL01000023.1"/>
</dbReference>
<reference evidence="3 4" key="1">
    <citation type="submission" date="2018-05" db="EMBL/GenBank/DDBJ databases">
        <title>Genomic Encyclopedia of Type Strains, Phase IV (KMG-IV): sequencing the most valuable type-strain genomes for metagenomic binning, comparative biology and taxonomic classification.</title>
        <authorList>
            <person name="Goeker M."/>
        </authorList>
    </citation>
    <scope>NUCLEOTIDE SEQUENCE [LARGE SCALE GENOMIC DNA]</scope>
    <source>
        <strain evidence="3 4">DSM 18773</strain>
    </source>
</reference>
<evidence type="ECO:0000313" key="3">
    <source>
        <dbReference type="EMBL" id="PWK05417.1"/>
    </source>
</evidence>
<feature type="domain" description="HTH cro/C1-type" evidence="2">
    <location>
        <begin position="14"/>
        <end position="67"/>
    </location>
</feature>
<evidence type="ECO:0000259" key="2">
    <source>
        <dbReference type="PROSITE" id="PS50943"/>
    </source>
</evidence>
<dbReference type="SMART" id="SM00028">
    <property type="entry name" value="TPR"/>
    <property type="match status" value="3"/>
</dbReference>
<accession>A0A316D4K5</accession>
<dbReference type="SUPFAM" id="SSF47413">
    <property type="entry name" value="lambda repressor-like DNA-binding domains"/>
    <property type="match status" value="1"/>
</dbReference>
<dbReference type="Gene3D" id="1.25.40.10">
    <property type="entry name" value="Tetratricopeptide repeat domain"/>
    <property type="match status" value="1"/>
</dbReference>
<dbReference type="SUPFAM" id="SSF48452">
    <property type="entry name" value="TPR-like"/>
    <property type="match status" value="2"/>
</dbReference>
<dbReference type="PROSITE" id="PS50943">
    <property type="entry name" value="HTH_CROC1"/>
    <property type="match status" value="1"/>
</dbReference>
<dbReference type="InterPro" id="IPR001387">
    <property type="entry name" value="Cro/C1-type_HTH"/>
</dbReference>